<dbReference type="PANTHER" id="PTHR43143:SF5">
    <property type="entry name" value="SECRETED PROTEIN"/>
    <property type="match status" value="1"/>
</dbReference>
<proteinExistence type="predicted"/>
<dbReference type="EMBL" id="LT629791">
    <property type="protein sequence ID" value="SDU61934.1"/>
    <property type="molecule type" value="Genomic_DNA"/>
</dbReference>
<gene>
    <name evidence="3" type="ORF">SAMN04488563_3264</name>
</gene>
<dbReference type="SUPFAM" id="SSF56300">
    <property type="entry name" value="Metallo-dependent phosphatases"/>
    <property type="match status" value="1"/>
</dbReference>
<dbReference type="PANTHER" id="PTHR43143">
    <property type="entry name" value="METALLOPHOSPHOESTERASE, CALCINEURIN SUPERFAMILY"/>
    <property type="match status" value="1"/>
</dbReference>
<name>A0A1H2JZR0_9ACTN</name>
<dbReference type="AlphaFoldDB" id="A0A1H2JZR0"/>
<dbReference type="RefSeq" id="WP_046768010.1">
    <property type="nucleotide sequence ID" value="NZ_KQ061224.1"/>
</dbReference>
<dbReference type="InterPro" id="IPR004843">
    <property type="entry name" value="Calcineurin-like_PHP"/>
</dbReference>
<evidence type="ECO:0000259" key="2">
    <source>
        <dbReference type="Pfam" id="PF00149"/>
    </source>
</evidence>
<evidence type="ECO:0000313" key="3">
    <source>
        <dbReference type="EMBL" id="SDU61934.1"/>
    </source>
</evidence>
<accession>A0A1H2JZR0</accession>
<dbReference type="STRING" id="419479.SAMN04488563_3264"/>
<dbReference type="OrthoDB" id="9772095at2"/>
<feature type="chain" id="PRO_5039134956" evidence="1">
    <location>
        <begin position="21"/>
        <end position="339"/>
    </location>
</feature>
<keyword evidence="1" id="KW-0732">Signal</keyword>
<evidence type="ECO:0000256" key="1">
    <source>
        <dbReference type="SAM" id="SignalP"/>
    </source>
</evidence>
<dbReference type="GO" id="GO:0016787">
    <property type="term" value="F:hydrolase activity"/>
    <property type="evidence" value="ECO:0007669"/>
    <property type="project" value="InterPro"/>
</dbReference>
<feature type="domain" description="Calcineurin-like phosphoesterase" evidence="2">
    <location>
        <begin position="44"/>
        <end position="253"/>
    </location>
</feature>
<reference evidence="4" key="1">
    <citation type="submission" date="2016-10" db="EMBL/GenBank/DDBJ databases">
        <authorList>
            <person name="Varghese N."/>
            <person name="Submissions S."/>
        </authorList>
    </citation>
    <scope>NUCLEOTIDE SEQUENCE [LARGE SCALE GENOMIC DNA]</scope>
    <source>
        <strain evidence="4">DSM 45079</strain>
    </source>
</reference>
<keyword evidence="4" id="KW-1185">Reference proteome</keyword>
<dbReference type="InterPro" id="IPR051918">
    <property type="entry name" value="STPP_CPPED1"/>
</dbReference>
<protein>
    <submittedName>
        <fullName evidence="3">Calcineurin-like phosphoesterase</fullName>
    </submittedName>
</protein>
<dbReference type="Gene3D" id="3.60.21.10">
    <property type="match status" value="1"/>
</dbReference>
<organism evidence="3 4">
    <name type="scientific">Jiangella alkaliphila</name>
    <dbReference type="NCBI Taxonomy" id="419479"/>
    <lineage>
        <taxon>Bacteria</taxon>
        <taxon>Bacillati</taxon>
        <taxon>Actinomycetota</taxon>
        <taxon>Actinomycetes</taxon>
        <taxon>Jiangellales</taxon>
        <taxon>Jiangellaceae</taxon>
        <taxon>Jiangella</taxon>
    </lineage>
</organism>
<feature type="signal peptide" evidence="1">
    <location>
        <begin position="1"/>
        <end position="20"/>
    </location>
</feature>
<dbReference type="Pfam" id="PF00149">
    <property type="entry name" value="Metallophos"/>
    <property type="match status" value="1"/>
</dbReference>
<dbReference type="Proteomes" id="UP000182977">
    <property type="component" value="Chromosome I"/>
</dbReference>
<sequence>MPRRPAGRLAAAVAATAVLATTVSLPAAGGPDELTRTDTDAPFTLVVIPDTQLAVQNRPEMFTAQTEWIVEHRRELNIPFVAHVGDLVEWPSRVSDWERAQSAMFELNRRVPYSFSVGNHDFDAWACDPPATCNPNEHIAVDRSTEMLNAYFPEQLFRRLPGFGGSYPAGSMDNSWFQFSAGGVGWLVLNLKYNPTDDELAWANEVVAAHPDRQVIVNAHEYLRRDDRSAIGERIWTEFARRHANVQFVLSGHYTYAGRQVAQGDHGNTVYAFLADYQTYSIPNVTENSYLRTMRFDPVAGTIDVRTYSPYCEQTSLCPAYKTDARNQFTVTGVEFDRS</sequence>
<dbReference type="InterPro" id="IPR029052">
    <property type="entry name" value="Metallo-depent_PP-like"/>
</dbReference>
<evidence type="ECO:0000313" key="4">
    <source>
        <dbReference type="Proteomes" id="UP000182977"/>
    </source>
</evidence>